<reference evidence="2 3" key="1">
    <citation type="submission" date="2021-11" db="EMBL/GenBank/DDBJ databases">
        <title>Black yeast isolated from Biological Soil Crust.</title>
        <authorList>
            <person name="Kurbessoian T."/>
        </authorList>
    </citation>
    <scope>NUCLEOTIDE SEQUENCE [LARGE SCALE GENOMIC DNA]</scope>
    <source>
        <strain evidence="2 3">CCFEE 5522</strain>
    </source>
</reference>
<feature type="compositionally biased region" description="Gly residues" evidence="1">
    <location>
        <begin position="739"/>
        <end position="760"/>
    </location>
</feature>
<sequence length="2001" mass="210243">MFAKVRGNRHERSSSGATTTAPSPHVPPPLVSPLQMNFDFELPASHSQSPYRISGESLSRPGTSEGAGNRKSGLSFTSFATAPPVLPPIPRVASRYEPSVSDGPQDSRLSVPGQSSSSSRARDESDNVSAFSFGSRKSQLVHPAPSFEHPIDLMPTTLSRPASDAAFTMPGQEARPSTSGGSTPKMESSLFPPKSAASASGSPMLPPINSGPPMSRAFIDSRDKPYSHRASLSRPTQQLQMQQSQSLPYMSPNMLSMQSPASYTSGYSSSHSPLSPQIPTPSSAATLSPHLLTPSSAASLRAPKISGARLSPSASVEDLRVLHRSPTSGTTATMSRPPTNSTTGTMSPTAPTNYSGSTALPSPHSSLTKPYPPPAHSPLAHTIGTPYGTTSSSFPLPQHVATRPKTAGGATATVAGIHVPTHHTSTARPASGSGSGSTKTSADKRKTRLLNPMALLTRRKSSQDAVAAGSGGANVATLAHERSAAAQAYARQKSVAAVGVSRIPEDFDPRIRGKVVHDFSAPRASPQQQQHRHFSYNLNEAESMLSTAPPPLEERSPASAPFVPALREQLDFSAMFGSGGGGGSGGAGQQPVGADVLASSMHSKNTSESSSASNAAYYNNNSNNNRRSMNSPSMFRELLSDDATDSGSRRESSLNAERLENKGFLQRVSQHSSNVSQESAVLPPFARRSQHFDPLAAQAQQQQGFVGQEDELAGQHGREQRDSSGLSSISEVSPVTGWSSGGGGGNGNGNGNGYGNGHGKGSQTQYVRELRDSLGQSLSPVSPRSPEKRVSRPFSGVASEQPAEPEPRGRSESEATARPFASAVVAAGPGVETIAEHPLPYAREPRAPNRSSAQAPEAVVTQDRESSSSSSLAAAREPSSSSGARSTHRMPSLPIPDRASSLAGLSTPELTPEIAQAESMPLLTMRTSPPARIVEKRASAVGHAARGLASSSTGVPKHQVSNASRFSFQFGESRAEEEALEEKHRRVRGGSAGLGGRRRMGREGEEEEEEEDFDEGAMDDMDEFEQREQEEQAVQVPGLATTTTTTGLLGLQAARRQLQAAPSESDDGSVYDDDDDEIPDVRSERELTYAEHPAFRAHSALASTASHSRDVSQQMGSEWRGSGGEQYGVQQQQQQMGYEPEASAARRYRGRGASDASALTIHTANLPMTGGAIAVATGHNAGNGGAFVQDSLSPNERQVSGGFGAAPPRSGFYMQPKAAGYSPSAGSPLTEKPPLPHRDSGNSERNRTASGMSFTSSAAAEAAGRHERVLSGGVVGGSGVGSTSAASGALAAGGLGLSGLGNYHFSDGPDLSFDGSRPTSRGTAEPGYAYRGTHESGSIPQRMSGWAELDEHGSMGTPPPPGTRKSAGYFGSPESNGYSAAHRGTIGNNIRARNQAVDQDRQYADSESADERGDDMYYDDGGFEQDIKSPHNRHDSVDEDEFDNNAYLQRARMGGLLGHQRDVSARSFASLGGDGPYPSFAMGANPVKPRQRQSQLLLEDLPLQGPVDPKLIPQRNPSEDAKRMGLSNKVPPLPAQEGSKEAMMRMQSNLQAYHAALAEAANQAAAEGRFQRQLSVASTARSLSAYSKGGDDDKSHYSLDDRSHYSRDDQQGEDAGGLAVPKGDDGLSRSASKDTSGSRMDQSHTYSPPKLDFDFGFGAGLMDDGPEEEEEEDDDLGLDDDMVAAANGDVLADDDEGFYGQEFGFYAHARPNSGEVQAINGGFFGEDGDDGLARNKSLKEPNLTPITERSEFSTRNSFVNLGHGGAFGLPSAGLHGPASPAFARLPVSPLVENEATSFDQLRKLRANAFGGSNGSLGSDHGPVKGPGAYGWQAAHHAQSPSLSTKSPAAAQGYFGSTGGTPMTQGFGYGTEGSGGGGSSDPSSARQQQAHQDSPQRQHFYDSPQSAATPASNGGFDPDATPRKQAAPPTTEPVTARKASAPAYVMNGGQAHARKGSDSVTYVKEQDPAGGGQPRWVLERRRTSEQGKLELVGREVVQGGWI</sequence>
<dbReference type="EMBL" id="JAVFHQ010000017">
    <property type="protein sequence ID" value="KAK4545892.1"/>
    <property type="molecule type" value="Genomic_DNA"/>
</dbReference>
<feature type="compositionally biased region" description="Basic and acidic residues" evidence="1">
    <location>
        <begin position="1589"/>
        <end position="1610"/>
    </location>
</feature>
<feature type="region of interest" description="Disordered" evidence="1">
    <location>
        <begin position="599"/>
        <end position="631"/>
    </location>
</feature>
<feature type="region of interest" description="Disordered" evidence="1">
    <location>
        <begin position="1393"/>
        <end position="1440"/>
    </location>
</feature>
<feature type="region of interest" description="Disordered" evidence="1">
    <location>
        <begin position="422"/>
        <end position="446"/>
    </location>
</feature>
<name>A0AAV9JKZ3_9PEZI</name>
<feature type="compositionally biased region" description="Acidic residues" evidence="1">
    <location>
        <begin position="1064"/>
        <end position="1078"/>
    </location>
</feature>
<feature type="compositionally biased region" description="Basic and acidic residues" evidence="1">
    <location>
        <begin position="1079"/>
        <end position="1089"/>
    </location>
</feature>
<feature type="region of interest" description="Disordered" evidence="1">
    <location>
        <begin position="978"/>
        <end position="1151"/>
    </location>
</feature>
<protein>
    <submittedName>
        <fullName evidence="2">Uncharacterized protein</fullName>
    </submittedName>
</protein>
<feature type="compositionally biased region" description="Low complexity" evidence="1">
    <location>
        <begin position="1127"/>
        <end position="1151"/>
    </location>
</feature>
<feature type="compositionally biased region" description="Polar residues" evidence="1">
    <location>
        <begin position="723"/>
        <end position="738"/>
    </location>
</feature>
<feature type="compositionally biased region" description="Acidic residues" evidence="1">
    <location>
        <begin position="1004"/>
        <end position="1023"/>
    </location>
</feature>
<feature type="compositionally biased region" description="Gly residues" evidence="1">
    <location>
        <begin position="1866"/>
        <end position="1878"/>
    </location>
</feature>
<feature type="compositionally biased region" description="Basic and acidic residues" evidence="1">
    <location>
        <begin position="1398"/>
        <end position="1415"/>
    </location>
</feature>
<feature type="compositionally biased region" description="Low complexity" evidence="1">
    <location>
        <begin position="609"/>
        <end position="631"/>
    </location>
</feature>
<feature type="region of interest" description="Disordered" evidence="1">
    <location>
        <begin position="696"/>
        <end position="923"/>
    </location>
</feature>
<feature type="compositionally biased region" description="Low complexity" evidence="1">
    <location>
        <begin position="14"/>
        <end position="23"/>
    </location>
</feature>
<accession>A0AAV9JKZ3</accession>
<feature type="region of interest" description="Disordered" evidence="1">
    <location>
        <begin position="309"/>
        <end position="409"/>
    </location>
</feature>
<feature type="compositionally biased region" description="Polar residues" evidence="1">
    <location>
        <begin position="45"/>
        <end position="62"/>
    </location>
</feature>
<keyword evidence="3" id="KW-1185">Reference proteome</keyword>
<feature type="compositionally biased region" description="Polar residues" evidence="1">
    <location>
        <begin position="127"/>
        <end position="138"/>
    </location>
</feature>
<feature type="compositionally biased region" description="Basic and acidic residues" evidence="1">
    <location>
        <begin position="1234"/>
        <end position="1247"/>
    </location>
</feature>
<evidence type="ECO:0000256" key="1">
    <source>
        <dbReference type="SAM" id="MobiDB-lite"/>
    </source>
</evidence>
<feature type="compositionally biased region" description="Basic and acidic residues" evidence="1">
    <location>
        <begin position="1425"/>
        <end position="1436"/>
    </location>
</feature>
<comment type="caution">
    <text evidence="2">The sequence shown here is derived from an EMBL/GenBank/DDBJ whole genome shotgun (WGS) entry which is preliminary data.</text>
</comment>
<feature type="compositionally biased region" description="Low complexity" evidence="1">
    <location>
        <begin position="107"/>
        <end position="119"/>
    </location>
</feature>
<feature type="region of interest" description="Disordered" evidence="1">
    <location>
        <begin position="1215"/>
        <end position="1265"/>
    </location>
</feature>
<feature type="compositionally biased region" description="Low complexity" evidence="1">
    <location>
        <begin position="237"/>
        <end position="247"/>
    </location>
</feature>
<feature type="region of interest" description="Disordered" evidence="1">
    <location>
        <begin position="1585"/>
        <end position="1675"/>
    </location>
</feature>
<gene>
    <name evidence="2" type="ORF">LTR36_002456</name>
</gene>
<feature type="compositionally biased region" description="Low complexity" evidence="1">
    <location>
        <begin position="1097"/>
        <end position="1106"/>
    </location>
</feature>
<feature type="compositionally biased region" description="Low complexity" evidence="1">
    <location>
        <begin position="259"/>
        <end position="277"/>
    </location>
</feature>
<evidence type="ECO:0000313" key="3">
    <source>
        <dbReference type="Proteomes" id="UP001324427"/>
    </source>
</evidence>
<feature type="compositionally biased region" description="Polar residues" evidence="1">
    <location>
        <begin position="1629"/>
        <end position="1646"/>
    </location>
</feature>
<feature type="compositionally biased region" description="Basic and acidic residues" evidence="1">
    <location>
        <begin position="805"/>
        <end position="815"/>
    </location>
</feature>
<feature type="compositionally biased region" description="Polar residues" evidence="1">
    <location>
        <begin position="1900"/>
        <end position="1911"/>
    </location>
</feature>
<feature type="region of interest" description="Disordered" evidence="1">
    <location>
        <begin position="1812"/>
        <end position="1974"/>
    </location>
</feature>
<organism evidence="2 3">
    <name type="scientific">Oleoguttula mirabilis</name>
    <dbReference type="NCBI Taxonomy" id="1507867"/>
    <lineage>
        <taxon>Eukaryota</taxon>
        <taxon>Fungi</taxon>
        <taxon>Dikarya</taxon>
        <taxon>Ascomycota</taxon>
        <taxon>Pezizomycotina</taxon>
        <taxon>Dothideomycetes</taxon>
        <taxon>Dothideomycetidae</taxon>
        <taxon>Mycosphaerellales</taxon>
        <taxon>Teratosphaeriaceae</taxon>
        <taxon>Oleoguttula</taxon>
    </lineage>
</organism>
<feature type="compositionally biased region" description="Acidic residues" evidence="1">
    <location>
        <begin position="1664"/>
        <end position="1675"/>
    </location>
</feature>
<feature type="compositionally biased region" description="Polar residues" evidence="1">
    <location>
        <begin position="175"/>
        <end position="186"/>
    </location>
</feature>
<feature type="compositionally biased region" description="Polar residues" evidence="1">
    <location>
        <begin position="1248"/>
        <end position="1258"/>
    </location>
</feature>
<feature type="region of interest" description="Disordered" evidence="1">
    <location>
        <begin position="1"/>
        <end position="289"/>
    </location>
</feature>
<feature type="region of interest" description="Disordered" evidence="1">
    <location>
        <begin position="1504"/>
        <end position="1541"/>
    </location>
</feature>
<dbReference type="Proteomes" id="UP001324427">
    <property type="component" value="Unassembled WGS sequence"/>
</dbReference>
<feature type="compositionally biased region" description="Low complexity" evidence="1">
    <location>
        <begin position="1038"/>
        <end position="1063"/>
    </location>
</feature>
<feature type="region of interest" description="Disordered" evidence="1">
    <location>
        <begin position="1311"/>
        <end position="1339"/>
    </location>
</feature>
<proteinExistence type="predicted"/>
<feature type="compositionally biased region" description="Low complexity" evidence="1">
    <location>
        <begin position="867"/>
        <end position="882"/>
    </location>
</feature>
<evidence type="ECO:0000313" key="2">
    <source>
        <dbReference type="EMBL" id="KAK4545892.1"/>
    </source>
</evidence>
<feature type="compositionally biased region" description="Polar residues" evidence="1">
    <location>
        <begin position="325"/>
        <end position="368"/>
    </location>
</feature>